<dbReference type="GO" id="GO:0051536">
    <property type="term" value="F:iron-sulfur cluster binding"/>
    <property type="evidence" value="ECO:0007669"/>
    <property type="project" value="InterPro"/>
</dbReference>
<gene>
    <name evidence="1" type="ORF">LCGC14_0844070</name>
</gene>
<dbReference type="InterPro" id="IPR011101">
    <property type="entry name" value="DUF5131"/>
</dbReference>
<evidence type="ECO:0008006" key="2">
    <source>
        <dbReference type="Google" id="ProtNLM"/>
    </source>
</evidence>
<organism evidence="1">
    <name type="scientific">marine sediment metagenome</name>
    <dbReference type="NCBI Taxonomy" id="412755"/>
    <lineage>
        <taxon>unclassified sequences</taxon>
        <taxon>metagenomes</taxon>
        <taxon>ecological metagenomes</taxon>
    </lineage>
</organism>
<dbReference type="Pfam" id="PF07505">
    <property type="entry name" value="DUF5131"/>
    <property type="match status" value="1"/>
</dbReference>
<dbReference type="InterPro" id="IPR007197">
    <property type="entry name" value="rSAM"/>
</dbReference>
<accession>A0A0F9PXF9</accession>
<dbReference type="SFLD" id="SFLDS00029">
    <property type="entry name" value="Radical_SAM"/>
    <property type="match status" value="1"/>
</dbReference>
<reference evidence="1" key="1">
    <citation type="journal article" date="2015" name="Nature">
        <title>Complex archaea that bridge the gap between prokaryotes and eukaryotes.</title>
        <authorList>
            <person name="Spang A."/>
            <person name="Saw J.H."/>
            <person name="Jorgensen S.L."/>
            <person name="Zaremba-Niedzwiedzka K."/>
            <person name="Martijn J."/>
            <person name="Lind A.E."/>
            <person name="van Eijk R."/>
            <person name="Schleper C."/>
            <person name="Guy L."/>
            <person name="Ettema T.J."/>
        </authorList>
    </citation>
    <scope>NUCLEOTIDE SEQUENCE</scope>
</reference>
<dbReference type="GO" id="GO:0003824">
    <property type="term" value="F:catalytic activity"/>
    <property type="evidence" value="ECO:0007669"/>
    <property type="project" value="InterPro"/>
</dbReference>
<protein>
    <recommendedName>
        <fullName evidence="2">DUF5131 family protein</fullName>
    </recommendedName>
</protein>
<comment type="caution">
    <text evidence="1">The sequence shown here is derived from an EMBL/GenBank/DDBJ whole genome shotgun (WGS) entry which is preliminary data.</text>
</comment>
<dbReference type="AlphaFoldDB" id="A0A0F9PXF9"/>
<dbReference type="EMBL" id="LAZR01002488">
    <property type="protein sequence ID" value="KKN29442.1"/>
    <property type="molecule type" value="Genomic_DNA"/>
</dbReference>
<proteinExistence type="predicted"/>
<sequence length="215" mass="25095">MLNKQKGNMYGFVTHTWNPIKGKCRHDCKYCYMKVWKQKPIRLVEKELKDDLGEDNFIFVGSSTDMFAEDVPDTWIKAVLNHCDHYRLNRYLFQTKNPEKMNKFLFPDNSVVGTTIETNRDYYSEFCPPISERVFSIKKNPNPKMVTIEPIMDFDLNGLLDIIADIKPQWVNVGADSKGHNLDEPCPEKLKDLVRGLKEITKVKIKPNLERLYSS</sequence>
<name>A0A0F9PXF9_9ZZZZ</name>
<evidence type="ECO:0000313" key="1">
    <source>
        <dbReference type="EMBL" id="KKN29442.1"/>
    </source>
</evidence>